<evidence type="ECO:0000259" key="2">
    <source>
        <dbReference type="Pfam" id="PF11760"/>
    </source>
</evidence>
<dbReference type="AlphaFoldDB" id="A0A9E7IX83"/>
<keyword evidence="3" id="KW-0378">Hydrolase</keyword>
<keyword evidence="4" id="KW-1185">Reference proteome</keyword>
<dbReference type="SUPFAM" id="SSF159672">
    <property type="entry name" value="CbiG N-terminal domain-like"/>
    <property type="match status" value="1"/>
</dbReference>
<dbReference type="InterPro" id="IPR021744">
    <property type="entry name" value="CbiG_N"/>
</dbReference>
<dbReference type="RefSeq" id="WP_249242996.1">
    <property type="nucleotide sequence ID" value="NZ_CP096649.1"/>
</dbReference>
<dbReference type="InterPro" id="IPR036518">
    <property type="entry name" value="CobE/GbiG_C_sf"/>
</dbReference>
<dbReference type="InterPro" id="IPR002750">
    <property type="entry name" value="CobE/GbiG_C"/>
</dbReference>
<reference evidence="3" key="1">
    <citation type="submission" date="2022-04" db="EMBL/GenBank/DDBJ databases">
        <title>Complete genome sequences of Ezakiella coagulans and Fenollaria massiliensis.</title>
        <authorList>
            <person name="France M.T."/>
            <person name="Clifford J."/>
            <person name="Narina S."/>
            <person name="Rutt L."/>
            <person name="Ravel J."/>
        </authorList>
    </citation>
    <scope>NUCLEOTIDE SEQUENCE</scope>
    <source>
        <strain evidence="3">C0061C2</strain>
    </source>
</reference>
<dbReference type="InterPro" id="IPR038029">
    <property type="entry name" value="GbiG_N_sf"/>
</dbReference>
<feature type="domain" description="Cobalamin synthesis G N-terminal" evidence="2">
    <location>
        <begin position="37"/>
        <end position="117"/>
    </location>
</feature>
<gene>
    <name evidence="3" type="ORF">M1R53_02790</name>
</gene>
<dbReference type="Proteomes" id="UP000831151">
    <property type="component" value="Chromosome"/>
</dbReference>
<proteinExistence type="predicted"/>
<dbReference type="InterPro" id="IPR052553">
    <property type="entry name" value="CbiG_hydrolase"/>
</dbReference>
<dbReference type="PANTHER" id="PTHR37477">
    <property type="entry name" value="COBALT-PRECORRIN-5A HYDROLASE"/>
    <property type="match status" value="1"/>
</dbReference>
<feature type="domain" description="CobE/GbiG C-terminal" evidence="1">
    <location>
        <begin position="203"/>
        <end position="315"/>
    </location>
</feature>
<dbReference type="Gene3D" id="3.40.50.11220">
    <property type="match status" value="1"/>
</dbReference>
<dbReference type="KEGG" id="fms:M1R53_02790"/>
<name>A0A9E7IX83_9FIRM</name>
<evidence type="ECO:0000259" key="1">
    <source>
        <dbReference type="Pfam" id="PF01890"/>
    </source>
</evidence>
<sequence length="319" mass="35878">MNKIIITYTEAGLAIAKTIEASFDAEIFYKDKNIDKVLEKEWSSIETIIFISATGIAVRKIAHLIKDKYTDPAVLVIDDKAKHVISLLSGHIGGANELAIAIAKKIGAEPVITTASDNRGLEALDIYLRDNDFVYNSREALTIIMGAIVNNKKIYLKADEFNFKYDKFTNDRSEADYAIIQDESYDGNYEKNTLYIIKKKYNMGIGLRRGTDFAVLEKAFQEILKEMDINSKAIKRFGSIDIKKDEEALLELCKKYDRELIFYTADELNEVDVSEKSDFVKKITGAYSVSEAAAKLLGGKIILSKKIIDSITFSITEEI</sequence>
<dbReference type="Pfam" id="PF11760">
    <property type="entry name" value="CbiG_N"/>
    <property type="match status" value="1"/>
</dbReference>
<dbReference type="GO" id="GO:0016787">
    <property type="term" value="F:hydrolase activity"/>
    <property type="evidence" value="ECO:0007669"/>
    <property type="project" value="UniProtKB-KW"/>
</dbReference>
<dbReference type="SUPFAM" id="SSF159664">
    <property type="entry name" value="CobE/GbiG C-terminal domain-like"/>
    <property type="match status" value="1"/>
</dbReference>
<accession>A0A9E7IX83</accession>
<dbReference type="Gene3D" id="3.30.420.180">
    <property type="entry name" value="CobE/GbiG C-terminal domain"/>
    <property type="match status" value="1"/>
</dbReference>
<dbReference type="Pfam" id="PF01890">
    <property type="entry name" value="CbiG_C"/>
    <property type="match status" value="1"/>
</dbReference>
<dbReference type="EMBL" id="CP096649">
    <property type="protein sequence ID" value="UQK59590.1"/>
    <property type="molecule type" value="Genomic_DNA"/>
</dbReference>
<evidence type="ECO:0000313" key="3">
    <source>
        <dbReference type="EMBL" id="UQK59590.1"/>
    </source>
</evidence>
<organism evidence="3 4">
    <name type="scientific">Fenollaria massiliensis</name>
    <dbReference type="NCBI Taxonomy" id="938288"/>
    <lineage>
        <taxon>Bacteria</taxon>
        <taxon>Bacillati</taxon>
        <taxon>Bacillota</taxon>
        <taxon>Clostridia</taxon>
        <taxon>Eubacteriales</taxon>
        <taxon>Fenollaria</taxon>
    </lineage>
</organism>
<evidence type="ECO:0000313" key="4">
    <source>
        <dbReference type="Proteomes" id="UP000831151"/>
    </source>
</evidence>
<dbReference type="GO" id="GO:0009236">
    <property type="term" value="P:cobalamin biosynthetic process"/>
    <property type="evidence" value="ECO:0007669"/>
    <property type="project" value="InterPro"/>
</dbReference>
<protein>
    <submittedName>
        <fullName evidence="3">Cobalt-precorrin 5A hydrolase</fullName>
    </submittedName>
</protein>
<dbReference type="PANTHER" id="PTHR37477:SF1">
    <property type="entry name" value="COBALT-PRECORRIN-5A HYDROLASE"/>
    <property type="match status" value="1"/>
</dbReference>